<evidence type="ECO:0000256" key="1">
    <source>
        <dbReference type="SAM" id="MobiDB-lite"/>
    </source>
</evidence>
<dbReference type="InterPro" id="IPR017451">
    <property type="entry name" value="F-box-assoc_interact_dom"/>
</dbReference>
<dbReference type="SUPFAM" id="SSF81383">
    <property type="entry name" value="F-box domain"/>
    <property type="match status" value="1"/>
</dbReference>
<feature type="domain" description="F-box associated beta-propeller type 1" evidence="2">
    <location>
        <begin position="43"/>
        <end position="182"/>
    </location>
</feature>
<dbReference type="NCBIfam" id="TIGR01640">
    <property type="entry name" value="F_box_assoc_1"/>
    <property type="match status" value="1"/>
</dbReference>
<protein>
    <recommendedName>
        <fullName evidence="2">F-box associated beta-propeller type 1 domain-containing protein</fullName>
    </recommendedName>
</protein>
<organism evidence="3">
    <name type="scientific">Brassica oleracea</name>
    <name type="common">Wild cabbage</name>
    <dbReference type="NCBI Taxonomy" id="3712"/>
    <lineage>
        <taxon>Eukaryota</taxon>
        <taxon>Viridiplantae</taxon>
        <taxon>Streptophyta</taxon>
        <taxon>Embryophyta</taxon>
        <taxon>Tracheophyta</taxon>
        <taxon>Spermatophyta</taxon>
        <taxon>Magnoliopsida</taxon>
        <taxon>eudicotyledons</taxon>
        <taxon>Gunneridae</taxon>
        <taxon>Pentapetalae</taxon>
        <taxon>rosids</taxon>
        <taxon>malvids</taxon>
        <taxon>Brassicales</taxon>
        <taxon>Brassicaceae</taxon>
        <taxon>Brassiceae</taxon>
        <taxon>Brassica</taxon>
    </lineage>
</organism>
<dbReference type="PANTHER" id="PTHR31672">
    <property type="entry name" value="BNACNNG10540D PROTEIN"/>
    <property type="match status" value="1"/>
</dbReference>
<accession>A0A3P6H058</accession>
<gene>
    <name evidence="3" type="ORF">BOLC6T38887H</name>
</gene>
<evidence type="ECO:0000313" key="3">
    <source>
        <dbReference type="EMBL" id="VDD63434.1"/>
    </source>
</evidence>
<proteinExistence type="predicted"/>
<dbReference type="AlphaFoldDB" id="A0A3P6H058"/>
<dbReference type="InterPro" id="IPR006527">
    <property type="entry name" value="F-box-assoc_dom_typ1"/>
</dbReference>
<dbReference type="EMBL" id="LR031880">
    <property type="protein sequence ID" value="VDD63434.1"/>
    <property type="molecule type" value="Genomic_DNA"/>
</dbReference>
<name>A0A3P6H058_BRAOL</name>
<feature type="compositionally biased region" description="Basic and acidic residues" evidence="1">
    <location>
        <begin position="390"/>
        <end position="399"/>
    </location>
</feature>
<sequence length="467" mass="53116">MTDLKSVRLTCKTWNALSKDSSFTTKHLARQAKLAAANDEFLLVLMMDYEILLVSVNFDENADAFMREVGALINLDGSDQIDICQVFHCNGLLLCISDDNTRLLVWNPYWGQSQWINPIHNSDRLNRYMYALGYDKSTNSHKILSFVDYTILNHFDYDAPPTAVTFAEYSIYDFNSRSWTRLGTLMEIWVTTKIEPDTVLWSSKVFLDVNITNFHFPFTHASFFIDVEKKLAVVFSKDKEGSMDLIEFCNSKVVECFPSSTSLLLPMASDVPWFVDQSIGANQHGDQDVLNNLTEPVFPDQLDILKPTVEPDLAWVVKKPKTDMHSYLADHPDSPASSIGANQHGDQDVLNNLTELRLEPRPDDLTDRTTARFPRPTRHSKTHGRARLSLGREETKDGHAFLSGGLSGQSRKRPYLYPVHPSGSDEPGHLHRSSGWILDREVYVKSSLYKYCYPRVCSYVPSLVQLD</sequence>
<feature type="compositionally biased region" description="Basic residues" evidence="1">
    <location>
        <begin position="375"/>
        <end position="386"/>
    </location>
</feature>
<dbReference type="InterPro" id="IPR036047">
    <property type="entry name" value="F-box-like_dom_sf"/>
</dbReference>
<evidence type="ECO:0000259" key="2">
    <source>
        <dbReference type="Pfam" id="PF07734"/>
    </source>
</evidence>
<dbReference type="PANTHER" id="PTHR31672:SF13">
    <property type="entry name" value="F-BOX PROTEIN CPR30-LIKE"/>
    <property type="match status" value="1"/>
</dbReference>
<dbReference type="InterPro" id="IPR050796">
    <property type="entry name" value="SCF_F-box_component"/>
</dbReference>
<reference evidence="3" key="1">
    <citation type="submission" date="2018-11" db="EMBL/GenBank/DDBJ databases">
        <authorList>
            <consortium name="Genoscope - CEA"/>
            <person name="William W."/>
        </authorList>
    </citation>
    <scope>NUCLEOTIDE SEQUENCE</scope>
</reference>
<dbReference type="Pfam" id="PF07734">
    <property type="entry name" value="FBA_1"/>
    <property type="match status" value="2"/>
</dbReference>
<feature type="compositionally biased region" description="Basic and acidic residues" evidence="1">
    <location>
        <begin position="360"/>
        <end position="370"/>
    </location>
</feature>
<feature type="domain" description="F-box associated beta-propeller type 1" evidence="2">
    <location>
        <begin position="186"/>
        <end position="242"/>
    </location>
</feature>
<feature type="region of interest" description="Disordered" evidence="1">
    <location>
        <begin position="360"/>
        <end position="407"/>
    </location>
</feature>